<protein>
    <recommendedName>
        <fullName evidence="3">Sulfotransferase domain-containing protein</fullName>
    </recommendedName>
</protein>
<sequence length="422" mass="47724">MHQMFASFQRMGVSCKAFHDERNASAMCVQLFHELMDDPLRKREFHKMSLREFDLGAHQAVTRNDQEMIVEAQKTEKRDPLEMTFDERRHVQFISPFMPTEWLRSFNPVFSVFLSDGEFGEQSEGTKVAKGGSGVFGPSDIFRAPRGVCSENCESGKMSLVQSSVARRKEHHKSGTDLLNTVLRQVFWDLGSPRSCSRVPENAVTVNSVACDDDPSCTIQVHANPSPDTVQQVRATARSHHLDLRAVHAIRKPKDMLVSAYCYTKRGQEAGDRAFANFPWAEFLSNGPAQGMMILWNWEMHEQFSYMVDMFVSTTPLETFTMRYEEVTKSSADFDKIIQRLLGHFFDGLVSKAVLRELAEGAKLADLHRYPESDGAHTNDPDCMATANAALLSLDSEILEQLRAWQAQLGYSIENWPDPVIG</sequence>
<organism evidence="1 2">
    <name type="scientific">Symbiodinium natans</name>
    <dbReference type="NCBI Taxonomy" id="878477"/>
    <lineage>
        <taxon>Eukaryota</taxon>
        <taxon>Sar</taxon>
        <taxon>Alveolata</taxon>
        <taxon>Dinophyceae</taxon>
        <taxon>Suessiales</taxon>
        <taxon>Symbiodiniaceae</taxon>
        <taxon>Symbiodinium</taxon>
    </lineage>
</organism>
<evidence type="ECO:0000313" key="2">
    <source>
        <dbReference type="Proteomes" id="UP000604046"/>
    </source>
</evidence>
<name>A0A812US37_9DINO</name>
<evidence type="ECO:0000313" key="1">
    <source>
        <dbReference type="EMBL" id="CAE7587008.1"/>
    </source>
</evidence>
<comment type="caution">
    <text evidence="1">The sequence shown here is derived from an EMBL/GenBank/DDBJ whole genome shotgun (WGS) entry which is preliminary data.</text>
</comment>
<dbReference type="AlphaFoldDB" id="A0A812US37"/>
<proteinExistence type="predicted"/>
<dbReference type="EMBL" id="CAJNDS010002757">
    <property type="protein sequence ID" value="CAE7587008.1"/>
    <property type="molecule type" value="Genomic_DNA"/>
</dbReference>
<dbReference type="Proteomes" id="UP000604046">
    <property type="component" value="Unassembled WGS sequence"/>
</dbReference>
<reference evidence="1" key="1">
    <citation type="submission" date="2021-02" db="EMBL/GenBank/DDBJ databases">
        <authorList>
            <person name="Dougan E. K."/>
            <person name="Rhodes N."/>
            <person name="Thang M."/>
            <person name="Chan C."/>
        </authorList>
    </citation>
    <scope>NUCLEOTIDE SEQUENCE</scope>
</reference>
<dbReference type="InterPro" id="IPR027417">
    <property type="entry name" value="P-loop_NTPase"/>
</dbReference>
<gene>
    <name evidence="1" type="ORF">SNAT2548_LOCUS33463</name>
</gene>
<accession>A0A812US37</accession>
<evidence type="ECO:0008006" key="3">
    <source>
        <dbReference type="Google" id="ProtNLM"/>
    </source>
</evidence>
<keyword evidence="2" id="KW-1185">Reference proteome</keyword>
<dbReference type="Gene3D" id="3.40.50.300">
    <property type="entry name" value="P-loop containing nucleotide triphosphate hydrolases"/>
    <property type="match status" value="1"/>
</dbReference>